<organism evidence="1 2">
    <name type="scientific">Paxillus involutus ATCC 200175</name>
    <dbReference type="NCBI Taxonomy" id="664439"/>
    <lineage>
        <taxon>Eukaryota</taxon>
        <taxon>Fungi</taxon>
        <taxon>Dikarya</taxon>
        <taxon>Basidiomycota</taxon>
        <taxon>Agaricomycotina</taxon>
        <taxon>Agaricomycetes</taxon>
        <taxon>Agaricomycetidae</taxon>
        <taxon>Boletales</taxon>
        <taxon>Paxilineae</taxon>
        <taxon>Paxillaceae</taxon>
        <taxon>Paxillus</taxon>
    </lineage>
</organism>
<evidence type="ECO:0000313" key="2">
    <source>
        <dbReference type="Proteomes" id="UP000053647"/>
    </source>
</evidence>
<dbReference type="AlphaFoldDB" id="A0A0C9U5M7"/>
<dbReference type="OrthoDB" id="3255541at2759"/>
<protein>
    <recommendedName>
        <fullName evidence="3">F-box domain-containing protein</fullName>
    </recommendedName>
</protein>
<dbReference type="Gene3D" id="3.80.10.10">
    <property type="entry name" value="Ribonuclease Inhibitor"/>
    <property type="match status" value="1"/>
</dbReference>
<reference evidence="1 2" key="1">
    <citation type="submission" date="2014-06" db="EMBL/GenBank/DDBJ databases">
        <authorList>
            <consortium name="DOE Joint Genome Institute"/>
            <person name="Kuo A."/>
            <person name="Kohler A."/>
            <person name="Nagy L.G."/>
            <person name="Floudas D."/>
            <person name="Copeland A."/>
            <person name="Barry K.W."/>
            <person name="Cichocki N."/>
            <person name="Veneault-Fourrey C."/>
            <person name="LaButti K."/>
            <person name="Lindquist E.A."/>
            <person name="Lipzen A."/>
            <person name="Lundell T."/>
            <person name="Morin E."/>
            <person name="Murat C."/>
            <person name="Sun H."/>
            <person name="Tunlid A."/>
            <person name="Henrissat B."/>
            <person name="Grigoriev I.V."/>
            <person name="Hibbett D.S."/>
            <person name="Martin F."/>
            <person name="Nordberg H.P."/>
            <person name="Cantor M.N."/>
            <person name="Hua S.X."/>
        </authorList>
    </citation>
    <scope>NUCLEOTIDE SEQUENCE [LARGE SCALE GENOMIC DNA]</scope>
    <source>
        <strain evidence="1 2">ATCC 200175</strain>
    </source>
</reference>
<evidence type="ECO:0000313" key="1">
    <source>
        <dbReference type="EMBL" id="KIJ14707.1"/>
    </source>
</evidence>
<dbReference type="EMBL" id="KN819341">
    <property type="protein sequence ID" value="KIJ14707.1"/>
    <property type="molecule type" value="Genomic_DNA"/>
</dbReference>
<name>A0A0C9U5M7_PAXIN</name>
<dbReference type="Proteomes" id="UP000053647">
    <property type="component" value="Unassembled WGS sequence"/>
</dbReference>
<keyword evidence="2" id="KW-1185">Reference proteome</keyword>
<evidence type="ECO:0008006" key="3">
    <source>
        <dbReference type="Google" id="ProtNLM"/>
    </source>
</evidence>
<dbReference type="InterPro" id="IPR032675">
    <property type="entry name" value="LRR_dom_sf"/>
</dbReference>
<sequence length="550" mass="61900">MHRCLGIEEVQRAIFRKVNCLPSSSKVHRVTLARLARTCRAFNSSALDVLWERLESFTVLIQCLPQDLWRIDCVGRRKTFVRCCFRRPMSLKDWEIFYKYSNRVRCVLRSTRDGQLDWQHLGDDIIFALSNRPTPRPLIPCLRELHWDKSNKQHASLLHSLLTPSLDTLTLKTFGCQLRSPEVSILTSIGTVCPSLRTLRILLRAPLSQFLDTQGETVLSEAVLYLHSLESLVCPALDEAAIVHLSRLPRLSNLSMELRPDFKSNDLTSLAPPAFGSINDLTLTASSLETLTSFLELIQITPSRVSFTVAEAPTADALRLFFVVLVNACGSEQLSQVSLCMLSQGYAPLHPEPQATFSTFQPLLALPNIISFELDVPCAILLDDTGLTTLAKHWPILNKLSINPKSGWGPSNRITHQGLLNLLLHCPELSRFSFCVDFSDIDVDPEDLSDSRPGNGMTHDKCVSAGFLTSRIENPITIAAFLSDICPKLRSVQHSWRDDPAMSEEETEAMELFRKRWEEVEYLVPGLAAVRRQYSEWCRKETTVVDAASV</sequence>
<accession>A0A0C9U5M7</accession>
<dbReference type="HOGENOM" id="CLU_021164_0_0_1"/>
<proteinExistence type="predicted"/>
<reference evidence="2" key="2">
    <citation type="submission" date="2015-01" db="EMBL/GenBank/DDBJ databases">
        <title>Evolutionary Origins and Diversification of the Mycorrhizal Mutualists.</title>
        <authorList>
            <consortium name="DOE Joint Genome Institute"/>
            <consortium name="Mycorrhizal Genomics Consortium"/>
            <person name="Kohler A."/>
            <person name="Kuo A."/>
            <person name="Nagy L.G."/>
            <person name="Floudas D."/>
            <person name="Copeland A."/>
            <person name="Barry K.W."/>
            <person name="Cichocki N."/>
            <person name="Veneault-Fourrey C."/>
            <person name="LaButti K."/>
            <person name="Lindquist E.A."/>
            <person name="Lipzen A."/>
            <person name="Lundell T."/>
            <person name="Morin E."/>
            <person name="Murat C."/>
            <person name="Riley R."/>
            <person name="Ohm R."/>
            <person name="Sun H."/>
            <person name="Tunlid A."/>
            <person name="Henrissat B."/>
            <person name="Grigoriev I.V."/>
            <person name="Hibbett D.S."/>
            <person name="Martin F."/>
        </authorList>
    </citation>
    <scope>NUCLEOTIDE SEQUENCE [LARGE SCALE GENOMIC DNA]</scope>
    <source>
        <strain evidence="2">ATCC 200175</strain>
    </source>
</reference>
<gene>
    <name evidence="1" type="ORF">PAXINDRAFT_115738</name>
</gene>